<accession>A0ABR2F726</accession>
<evidence type="ECO:0000313" key="1">
    <source>
        <dbReference type="EMBL" id="KAK8572829.1"/>
    </source>
</evidence>
<name>A0ABR2F726_9ROSI</name>
<sequence length="68" mass="7841">MVVVMEVSVEGQRCWRWGSAMEKLKFRADRRGRLEGAGVLLHGTWPSNLGLGFRPLRLENESLQWTQN</sequence>
<evidence type="ECO:0000313" key="2">
    <source>
        <dbReference type="Proteomes" id="UP001472677"/>
    </source>
</evidence>
<protein>
    <submittedName>
        <fullName evidence="1">Uncharacterized protein</fullName>
    </submittedName>
</protein>
<reference evidence="1 2" key="1">
    <citation type="journal article" date="2024" name="G3 (Bethesda)">
        <title>Genome assembly of Hibiscus sabdariffa L. provides insights into metabolisms of medicinal natural products.</title>
        <authorList>
            <person name="Kim T."/>
        </authorList>
    </citation>
    <scope>NUCLEOTIDE SEQUENCE [LARGE SCALE GENOMIC DNA]</scope>
    <source>
        <strain evidence="1">TK-2024</strain>
        <tissue evidence="1">Old leaves</tissue>
    </source>
</reference>
<gene>
    <name evidence="1" type="ORF">V6N12_028869</name>
</gene>
<proteinExistence type="predicted"/>
<dbReference type="EMBL" id="JBBPBM010000008">
    <property type="protein sequence ID" value="KAK8572829.1"/>
    <property type="molecule type" value="Genomic_DNA"/>
</dbReference>
<comment type="caution">
    <text evidence="1">The sequence shown here is derived from an EMBL/GenBank/DDBJ whole genome shotgun (WGS) entry which is preliminary data.</text>
</comment>
<dbReference type="Proteomes" id="UP001472677">
    <property type="component" value="Unassembled WGS sequence"/>
</dbReference>
<keyword evidence="2" id="KW-1185">Reference proteome</keyword>
<organism evidence="1 2">
    <name type="scientific">Hibiscus sabdariffa</name>
    <name type="common">roselle</name>
    <dbReference type="NCBI Taxonomy" id="183260"/>
    <lineage>
        <taxon>Eukaryota</taxon>
        <taxon>Viridiplantae</taxon>
        <taxon>Streptophyta</taxon>
        <taxon>Embryophyta</taxon>
        <taxon>Tracheophyta</taxon>
        <taxon>Spermatophyta</taxon>
        <taxon>Magnoliopsida</taxon>
        <taxon>eudicotyledons</taxon>
        <taxon>Gunneridae</taxon>
        <taxon>Pentapetalae</taxon>
        <taxon>rosids</taxon>
        <taxon>malvids</taxon>
        <taxon>Malvales</taxon>
        <taxon>Malvaceae</taxon>
        <taxon>Malvoideae</taxon>
        <taxon>Hibiscus</taxon>
    </lineage>
</organism>